<gene>
    <name evidence="1" type="ORF">PJF56_16315</name>
</gene>
<proteinExistence type="predicted"/>
<comment type="caution">
    <text evidence="1">The sequence shown here is derived from an EMBL/GenBank/DDBJ whole genome shotgun (WGS) entry which is preliminary data.</text>
</comment>
<keyword evidence="2" id="KW-1185">Reference proteome</keyword>
<reference evidence="1 2" key="1">
    <citation type="submission" date="2023-01" db="EMBL/GenBank/DDBJ databases">
        <title>Novel diversity within Roseofilum (Cyanobacteria; Desertifilaceae) from marine benthic mats with descriptions of four novel species.</title>
        <authorList>
            <person name="Wang Y."/>
            <person name="Berthold D.E."/>
            <person name="Hu J."/>
            <person name="Lefler F.W."/>
            <person name="Laughinghouse H.D. IV."/>
        </authorList>
    </citation>
    <scope>NUCLEOTIDE SEQUENCE [LARGE SCALE GENOMIC DNA]</scope>
    <source>
        <strain evidence="1 2">BLCC-M91</strain>
    </source>
</reference>
<dbReference type="Proteomes" id="UP001231370">
    <property type="component" value="Unassembled WGS sequence"/>
</dbReference>
<sequence length="71" mass="8070">MKKYKTYKEIRSTFSPESQQRIAAGAQKIKEELRILETVGEMAGISPDELAERFNIKPLDLSPNDPLPITH</sequence>
<dbReference type="RefSeq" id="WP_283763729.1">
    <property type="nucleotide sequence ID" value="NZ_JAQPOK010000121.1"/>
</dbReference>
<evidence type="ECO:0000313" key="1">
    <source>
        <dbReference type="EMBL" id="MDJ1180428.1"/>
    </source>
</evidence>
<organism evidence="1 2">
    <name type="scientific">Roseofilum halophilum BLCC-M91</name>
    <dbReference type="NCBI Taxonomy" id="3022259"/>
    <lineage>
        <taxon>Bacteria</taxon>
        <taxon>Bacillati</taxon>
        <taxon>Cyanobacteriota</taxon>
        <taxon>Cyanophyceae</taxon>
        <taxon>Desertifilales</taxon>
        <taxon>Desertifilaceae</taxon>
        <taxon>Roseofilum</taxon>
        <taxon>Roseofilum halophilum</taxon>
    </lineage>
</organism>
<accession>A0ABT7BQ58</accession>
<evidence type="ECO:0000313" key="2">
    <source>
        <dbReference type="Proteomes" id="UP001231370"/>
    </source>
</evidence>
<name>A0ABT7BQ58_9CYAN</name>
<protein>
    <submittedName>
        <fullName evidence="1">Uncharacterized protein</fullName>
    </submittedName>
</protein>
<dbReference type="EMBL" id="JAQPOK010000121">
    <property type="protein sequence ID" value="MDJ1180428.1"/>
    <property type="molecule type" value="Genomic_DNA"/>
</dbReference>